<dbReference type="PANTHER" id="PTHR42994">
    <property type="entry name" value="PEPTIDASE T"/>
    <property type="match status" value="1"/>
</dbReference>
<dbReference type="Gene3D" id="3.30.70.360">
    <property type="match status" value="1"/>
</dbReference>
<evidence type="ECO:0000313" key="8">
    <source>
        <dbReference type="EMBL" id="PST35948.1"/>
    </source>
</evidence>
<dbReference type="SUPFAM" id="SSF55031">
    <property type="entry name" value="Bacterial exopeptidase dimerisation domain"/>
    <property type="match status" value="1"/>
</dbReference>
<dbReference type="PANTHER" id="PTHR42994:SF2">
    <property type="entry name" value="PEPTIDASE"/>
    <property type="match status" value="1"/>
</dbReference>
<dbReference type="Pfam" id="PF01546">
    <property type="entry name" value="Peptidase_M20"/>
    <property type="match status" value="1"/>
</dbReference>
<proteinExistence type="predicted"/>
<organism evidence="8 9">
    <name type="scientific">Clostridium fessum</name>
    <dbReference type="NCBI Taxonomy" id="2126740"/>
    <lineage>
        <taxon>Bacteria</taxon>
        <taxon>Bacillati</taxon>
        <taxon>Bacillota</taxon>
        <taxon>Clostridia</taxon>
        <taxon>Eubacteriales</taxon>
        <taxon>Clostridiaceae</taxon>
        <taxon>Clostridium</taxon>
    </lineage>
</organism>
<dbReference type="Proteomes" id="UP000241048">
    <property type="component" value="Unassembled WGS sequence"/>
</dbReference>
<protein>
    <submittedName>
        <fullName evidence="8">Peptidase T</fullName>
    </submittedName>
</protein>
<dbReference type="InterPro" id="IPR001261">
    <property type="entry name" value="ArgE/DapE_CS"/>
</dbReference>
<dbReference type="EMBL" id="PYLO01000006">
    <property type="protein sequence ID" value="PST35948.1"/>
    <property type="molecule type" value="Genomic_DNA"/>
</dbReference>
<dbReference type="SUPFAM" id="SSF53187">
    <property type="entry name" value="Zn-dependent exopeptidases"/>
    <property type="match status" value="1"/>
</dbReference>
<dbReference type="GO" id="GO:0006508">
    <property type="term" value="P:proteolysis"/>
    <property type="evidence" value="ECO:0007669"/>
    <property type="project" value="UniProtKB-KW"/>
</dbReference>
<dbReference type="InterPro" id="IPR002933">
    <property type="entry name" value="Peptidase_M20"/>
</dbReference>
<dbReference type="RefSeq" id="WP_107001718.1">
    <property type="nucleotide sequence ID" value="NZ_PYLO01000006.1"/>
</dbReference>
<keyword evidence="3" id="KW-0479">Metal-binding</keyword>
<keyword evidence="2" id="KW-0645">Protease</keyword>
<gene>
    <name evidence="8" type="ORF">C7U56_13885</name>
</gene>
<dbReference type="InterPro" id="IPR011650">
    <property type="entry name" value="Peptidase_M20_dimer"/>
</dbReference>
<accession>A0A2T3FL11</accession>
<evidence type="ECO:0000256" key="1">
    <source>
        <dbReference type="ARBA" id="ARBA00001947"/>
    </source>
</evidence>
<dbReference type="GO" id="GO:0008237">
    <property type="term" value="F:metallopeptidase activity"/>
    <property type="evidence" value="ECO:0007669"/>
    <property type="project" value="UniProtKB-KW"/>
</dbReference>
<evidence type="ECO:0000256" key="4">
    <source>
        <dbReference type="ARBA" id="ARBA00022801"/>
    </source>
</evidence>
<evidence type="ECO:0000259" key="7">
    <source>
        <dbReference type="Pfam" id="PF07687"/>
    </source>
</evidence>
<keyword evidence="6" id="KW-0482">Metalloprotease</keyword>
<dbReference type="GO" id="GO:0046872">
    <property type="term" value="F:metal ion binding"/>
    <property type="evidence" value="ECO:0007669"/>
    <property type="project" value="UniProtKB-KW"/>
</dbReference>
<name>A0A2T3FL11_9CLOT</name>
<dbReference type="NCBIfam" id="TIGR01883">
    <property type="entry name" value="PepT-like"/>
    <property type="match status" value="1"/>
</dbReference>
<keyword evidence="5" id="KW-0862">Zinc</keyword>
<dbReference type="Gene3D" id="3.40.630.10">
    <property type="entry name" value="Zn peptidases"/>
    <property type="match status" value="1"/>
</dbReference>
<dbReference type="AlphaFoldDB" id="A0A2T3FL11"/>
<evidence type="ECO:0000256" key="6">
    <source>
        <dbReference type="ARBA" id="ARBA00023049"/>
    </source>
</evidence>
<evidence type="ECO:0000256" key="5">
    <source>
        <dbReference type="ARBA" id="ARBA00022833"/>
    </source>
</evidence>
<keyword evidence="9" id="KW-1185">Reference proteome</keyword>
<sequence>MADPDRIQINVARIRAEFDELARIDSESFGEREMAERLKEKLAELGIQAKEDDTAEKIGGNAGNLFGTLKGGMSGTPILLSGHMDTVAPGIGKKPVFHEDGTITSDGTTVLGADDLTGVIAILEGIRAVQEAEIPHRDIEILFAAAEEPFTRGSSEFDFSQMKAKESYVLDVTGPVGTAILQAPTILSFEAAVKGRAAHAGFEPEKGIHAIQTAARAIAALRLGHVDEETTLNVGLISGGSVVNAVPELCTCRGEIRSYSHEKAMETLEDVRAVFETAVKEAGAELSFTHRLHVKAFHLEPDAPVAVHFAGACRTLGIEPKFGSTFGGSDGNTMMQHGIPCAVLSCGMYEVHSVREYAKVGDIVNGARLIAELITQGQEASIE</sequence>
<feature type="domain" description="Peptidase M20 dimerisation" evidence="7">
    <location>
        <begin position="186"/>
        <end position="281"/>
    </location>
</feature>
<evidence type="ECO:0000313" key="9">
    <source>
        <dbReference type="Proteomes" id="UP000241048"/>
    </source>
</evidence>
<reference evidence="8 9" key="1">
    <citation type="submission" date="2018-03" db="EMBL/GenBank/DDBJ databases">
        <title>Lachnoclostridium SNUG30386 gen.nov., sp.nov., isolated from human faeces.</title>
        <authorList>
            <person name="Seo B."/>
            <person name="Jeon K."/>
            <person name="Ko G."/>
        </authorList>
    </citation>
    <scope>NUCLEOTIDE SEQUENCE [LARGE SCALE GENOMIC DNA]</scope>
    <source>
        <strain evidence="8 9">SNUG30386</strain>
    </source>
</reference>
<evidence type="ECO:0000256" key="3">
    <source>
        <dbReference type="ARBA" id="ARBA00022723"/>
    </source>
</evidence>
<dbReference type="PROSITE" id="PS00758">
    <property type="entry name" value="ARGE_DAPE_CPG2_1"/>
    <property type="match status" value="1"/>
</dbReference>
<dbReference type="InterPro" id="IPR036264">
    <property type="entry name" value="Bact_exopeptidase_dim_dom"/>
</dbReference>
<dbReference type="Pfam" id="PF07687">
    <property type="entry name" value="M20_dimer"/>
    <property type="match status" value="1"/>
</dbReference>
<keyword evidence="4" id="KW-0378">Hydrolase</keyword>
<dbReference type="InterPro" id="IPR010162">
    <property type="entry name" value="PepT-like"/>
</dbReference>
<comment type="cofactor">
    <cofactor evidence="1">
        <name>Zn(2+)</name>
        <dbReference type="ChEBI" id="CHEBI:29105"/>
    </cofactor>
</comment>
<comment type="caution">
    <text evidence="8">The sequence shown here is derived from an EMBL/GenBank/DDBJ whole genome shotgun (WGS) entry which is preliminary data.</text>
</comment>
<evidence type="ECO:0000256" key="2">
    <source>
        <dbReference type="ARBA" id="ARBA00022670"/>
    </source>
</evidence>